<dbReference type="Gene3D" id="3.90.78.10">
    <property type="entry name" value="UDP-N-acetylenolpyruvoylglucosamine reductase, C-terminal domain"/>
    <property type="match status" value="1"/>
</dbReference>
<evidence type="ECO:0000256" key="14">
    <source>
        <dbReference type="ARBA" id="ARBA00023316"/>
    </source>
</evidence>
<organism evidence="18 19">
    <name type="scientific">Gehongia tenuis</name>
    <dbReference type="NCBI Taxonomy" id="2763655"/>
    <lineage>
        <taxon>Bacteria</taxon>
        <taxon>Bacillati</taxon>
        <taxon>Bacillota</taxon>
        <taxon>Clostridia</taxon>
        <taxon>Christensenellales</taxon>
        <taxon>Christensenellaceae</taxon>
        <taxon>Gehongia</taxon>
    </lineage>
</organism>
<dbReference type="PANTHER" id="PTHR21071:SF4">
    <property type="entry name" value="UDP-N-ACETYLENOLPYRUVOYLGLUCOSAMINE REDUCTASE"/>
    <property type="match status" value="1"/>
</dbReference>
<evidence type="ECO:0000256" key="2">
    <source>
        <dbReference type="ARBA" id="ARBA00003921"/>
    </source>
</evidence>
<comment type="subcellular location">
    <subcellularLocation>
        <location evidence="3 16">Cytoplasm</location>
    </subcellularLocation>
</comment>
<gene>
    <name evidence="16 18" type="primary">murB</name>
    <name evidence="18" type="ORF">H8696_05850</name>
</gene>
<dbReference type="GO" id="GO:0051301">
    <property type="term" value="P:cell division"/>
    <property type="evidence" value="ECO:0007669"/>
    <property type="project" value="UniProtKB-KW"/>
</dbReference>
<evidence type="ECO:0000256" key="16">
    <source>
        <dbReference type="HAMAP-Rule" id="MF_00037"/>
    </source>
</evidence>
<dbReference type="InterPro" id="IPR036318">
    <property type="entry name" value="FAD-bd_PCMH-like_sf"/>
</dbReference>
<feature type="active site" description="Proton donor" evidence="16">
    <location>
        <position position="227"/>
    </location>
</feature>
<keyword evidence="6 16" id="KW-0132">Cell division</keyword>
<evidence type="ECO:0000256" key="6">
    <source>
        <dbReference type="ARBA" id="ARBA00022618"/>
    </source>
</evidence>
<dbReference type="Proteomes" id="UP000623172">
    <property type="component" value="Unassembled WGS sequence"/>
</dbReference>
<evidence type="ECO:0000256" key="7">
    <source>
        <dbReference type="ARBA" id="ARBA00022630"/>
    </source>
</evidence>
<evidence type="ECO:0000256" key="15">
    <source>
        <dbReference type="ARBA" id="ARBA00048914"/>
    </source>
</evidence>
<evidence type="ECO:0000256" key="13">
    <source>
        <dbReference type="ARBA" id="ARBA00023306"/>
    </source>
</evidence>
<evidence type="ECO:0000256" key="3">
    <source>
        <dbReference type="ARBA" id="ARBA00004496"/>
    </source>
</evidence>
<comment type="cofactor">
    <cofactor evidence="1 16">
        <name>FAD</name>
        <dbReference type="ChEBI" id="CHEBI:57692"/>
    </cofactor>
</comment>
<dbReference type="GO" id="GO:0008360">
    <property type="term" value="P:regulation of cell shape"/>
    <property type="evidence" value="ECO:0007669"/>
    <property type="project" value="UniProtKB-KW"/>
</dbReference>
<dbReference type="GO" id="GO:0071555">
    <property type="term" value="P:cell wall organization"/>
    <property type="evidence" value="ECO:0007669"/>
    <property type="project" value="UniProtKB-KW"/>
</dbReference>
<dbReference type="InterPro" id="IPR016166">
    <property type="entry name" value="FAD-bd_PCMH"/>
</dbReference>
<dbReference type="Pfam" id="PF02873">
    <property type="entry name" value="MurB_C"/>
    <property type="match status" value="1"/>
</dbReference>
<evidence type="ECO:0000256" key="5">
    <source>
        <dbReference type="ARBA" id="ARBA00022490"/>
    </source>
</evidence>
<keyword evidence="5 16" id="KW-0963">Cytoplasm</keyword>
<sequence>MTKLALKEELKKWVPEERLLVDAPMKEHTSFCIGGPADILMLAGSVKEIRAALQLCKTQHVAVMVMGKGSNLLVRDKGIRGLVIKLAENFGDINIEKNWLSAQAGASLAKLARQAMEAGLTGLEFASGIPGALGGALTMNAGAYGGEMKDVVRKATVLDETGAVRTVAAQELELGYRTSVFQRKPWVVLTAEMELRAGEREAIAQVMNDLNERRRLKQPLTQPSAGSTFKRPTGYYAGTLIDSCGLKGARVGDAMVSDKHAGFIVNVGNASCEDVLGLIAKVRQTVKERMDVELEPEVRLVGEA</sequence>
<evidence type="ECO:0000259" key="17">
    <source>
        <dbReference type="PROSITE" id="PS51387"/>
    </source>
</evidence>
<dbReference type="EC" id="1.3.1.98" evidence="16"/>
<dbReference type="SUPFAM" id="SSF56176">
    <property type="entry name" value="FAD-binding/transporter-associated domain-like"/>
    <property type="match status" value="1"/>
</dbReference>
<keyword evidence="13 16" id="KW-0131">Cell cycle</keyword>
<evidence type="ECO:0000256" key="4">
    <source>
        <dbReference type="ARBA" id="ARBA00004752"/>
    </source>
</evidence>
<dbReference type="NCBIfam" id="TIGR00179">
    <property type="entry name" value="murB"/>
    <property type="match status" value="1"/>
</dbReference>
<proteinExistence type="inferred from homology"/>
<dbReference type="Gene3D" id="3.30.43.10">
    <property type="entry name" value="Uridine Diphospho-n-acetylenolpyruvylglucosamine Reductase, domain 2"/>
    <property type="match status" value="1"/>
</dbReference>
<dbReference type="GO" id="GO:0008762">
    <property type="term" value="F:UDP-N-acetylmuramate dehydrogenase activity"/>
    <property type="evidence" value="ECO:0007669"/>
    <property type="project" value="UniProtKB-UniRule"/>
</dbReference>
<keyword evidence="14 16" id="KW-0961">Cell wall biogenesis/degradation</keyword>
<evidence type="ECO:0000313" key="18">
    <source>
        <dbReference type="EMBL" id="MBC8531370.1"/>
    </source>
</evidence>
<keyword evidence="9 16" id="KW-0521">NADP</keyword>
<dbReference type="NCBIfam" id="NF010480">
    <property type="entry name" value="PRK13905.1"/>
    <property type="match status" value="1"/>
</dbReference>
<dbReference type="GO" id="GO:0005829">
    <property type="term" value="C:cytosol"/>
    <property type="evidence" value="ECO:0007669"/>
    <property type="project" value="TreeGrafter"/>
</dbReference>
<accession>A0A926D2T8</accession>
<dbReference type="AlphaFoldDB" id="A0A926D2T8"/>
<dbReference type="GO" id="GO:0009252">
    <property type="term" value="P:peptidoglycan biosynthetic process"/>
    <property type="evidence" value="ECO:0007669"/>
    <property type="project" value="UniProtKB-UniRule"/>
</dbReference>
<dbReference type="InterPro" id="IPR016169">
    <property type="entry name" value="FAD-bd_PCMH_sub2"/>
</dbReference>
<feature type="active site" evidence="16">
    <location>
        <position position="177"/>
    </location>
</feature>
<evidence type="ECO:0000313" key="19">
    <source>
        <dbReference type="Proteomes" id="UP000623172"/>
    </source>
</evidence>
<comment type="catalytic activity">
    <reaction evidence="15 16">
        <text>UDP-N-acetyl-alpha-D-muramate + NADP(+) = UDP-N-acetyl-3-O-(1-carboxyvinyl)-alpha-D-glucosamine + NADPH + H(+)</text>
        <dbReference type="Rhea" id="RHEA:12248"/>
        <dbReference type="ChEBI" id="CHEBI:15378"/>
        <dbReference type="ChEBI" id="CHEBI:57783"/>
        <dbReference type="ChEBI" id="CHEBI:58349"/>
        <dbReference type="ChEBI" id="CHEBI:68483"/>
        <dbReference type="ChEBI" id="CHEBI:70757"/>
        <dbReference type="EC" id="1.3.1.98"/>
    </reaction>
</comment>
<dbReference type="InterPro" id="IPR006094">
    <property type="entry name" value="Oxid_FAD_bind_N"/>
</dbReference>
<dbReference type="InterPro" id="IPR016167">
    <property type="entry name" value="FAD-bd_PCMH_sub1"/>
</dbReference>
<comment type="function">
    <text evidence="2 16">Cell wall formation.</text>
</comment>
<dbReference type="Pfam" id="PF01565">
    <property type="entry name" value="FAD_binding_4"/>
    <property type="match status" value="1"/>
</dbReference>
<evidence type="ECO:0000256" key="12">
    <source>
        <dbReference type="ARBA" id="ARBA00023002"/>
    </source>
</evidence>
<dbReference type="PANTHER" id="PTHR21071">
    <property type="entry name" value="UDP-N-ACETYLENOLPYRUVOYLGLUCOSAMINE REDUCTASE"/>
    <property type="match status" value="1"/>
</dbReference>
<protein>
    <recommendedName>
        <fullName evidence="16">UDP-N-acetylenolpyruvoylglucosamine reductase</fullName>
        <ecNumber evidence="16">1.3.1.98</ecNumber>
    </recommendedName>
    <alternativeName>
        <fullName evidence="16">UDP-N-acetylmuramate dehydrogenase</fullName>
    </alternativeName>
</protein>
<feature type="active site" evidence="16">
    <location>
        <position position="297"/>
    </location>
</feature>
<name>A0A926D2T8_9FIRM</name>
<dbReference type="InterPro" id="IPR011601">
    <property type="entry name" value="MurB_C"/>
</dbReference>
<dbReference type="InterPro" id="IPR036635">
    <property type="entry name" value="MurB_C_sf"/>
</dbReference>
<keyword evidence="7 16" id="KW-0285">Flavoprotein</keyword>
<feature type="domain" description="FAD-binding PCMH-type" evidence="17">
    <location>
        <begin position="32"/>
        <end position="198"/>
    </location>
</feature>
<evidence type="ECO:0000256" key="8">
    <source>
        <dbReference type="ARBA" id="ARBA00022827"/>
    </source>
</evidence>
<keyword evidence="12 16" id="KW-0560">Oxidoreductase</keyword>
<dbReference type="RefSeq" id="WP_249315917.1">
    <property type="nucleotide sequence ID" value="NZ_JACRSR010000001.1"/>
</dbReference>
<keyword evidence="8 16" id="KW-0274">FAD</keyword>
<evidence type="ECO:0000256" key="9">
    <source>
        <dbReference type="ARBA" id="ARBA00022857"/>
    </source>
</evidence>
<dbReference type="InterPro" id="IPR003170">
    <property type="entry name" value="MurB"/>
</dbReference>
<comment type="caution">
    <text evidence="18">The sequence shown here is derived from an EMBL/GenBank/DDBJ whole genome shotgun (WGS) entry which is preliminary data.</text>
</comment>
<dbReference type="Gene3D" id="3.30.465.10">
    <property type="match status" value="1"/>
</dbReference>
<dbReference type="EMBL" id="JACRSR010000001">
    <property type="protein sequence ID" value="MBC8531370.1"/>
    <property type="molecule type" value="Genomic_DNA"/>
</dbReference>
<dbReference type="GO" id="GO:0071949">
    <property type="term" value="F:FAD binding"/>
    <property type="evidence" value="ECO:0007669"/>
    <property type="project" value="InterPro"/>
</dbReference>
<evidence type="ECO:0000256" key="1">
    <source>
        <dbReference type="ARBA" id="ARBA00001974"/>
    </source>
</evidence>
<evidence type="ECO:0000256" key="11">
    <source>
        <dbReference type="ARBA" id="ARBA00022984"/>
    </source>
</evidence>
<comment type="similarity">
    <text evidence="16">Belongs to the MurB family.</text>
</comment>
<comment type="pathway">
    <text evidence="4 16">Cell wall biogenesis; peptidoglycan biosynthesis.</text>
</comment>
<dbReference type="SUPFAM" id="SSF56194">
    <property type="entry name" value="Uridine diphospho-N-Acetylenolpyruvylglucosamine reductase, MurB, C-terminal domain"/>
    <property type="match status" value="1"/>
</dbReference>
<dbReference type="HAMAP" id="MF_00037">
    <property type="entry name" value="MurB"/>
    <property type="match status" value="1"/>
</dbReference>
<reference evidence="18" key="1">
    <citation type="submission" date="2020-08" db="EMBL/GenBank/DDBJ databases">
        <title>Genome public.</title>
        <authorList>
            <person name="Liu C."/>
            <person name="Sun Q."/>
        </authorList>
    </citation>
    <scope>NUCLEOTIDE SEQUENCE</scope>
    <source>
        <strain evidence="18">NSJ-53</strain>
    </source>
</reference>
<evidence type="ECO:0000256" key="10">
    <source>
        <dbReference type="ARBA" id="ARBA00022960"/>
    </source>
</evidence>
<keyword evidence="10 16" id="KW-0133">Cell shape</keyword>
<keyword evidence="11 16" id="KW-0573">Peptidoglycan synthesis</keyword>
<keyword evidence="19" id="KW-1185">Reference proteome</keyword>
<dbReference type="PROSITE" id="PS51387">
    <property type="entry name" value="FAD_PCMH"/>
    <property type="match status" value="1"/>
</dbReference>